<evidence type="ECO:0000256" key="5">
    <source>
        <dbReference type="ARBA" id="ARBA00022763"/>
    </source>
</evidence>
<comment type="function">
    <text evidence="2">Hydrolysis of the deoxyribose N-glycosidic bond to excise 3-methyladenine, and 7-methylguanine from the damaged DNA polymer formed by alkylation lesions.</text>
</comment>
<accession>D6WDJ3</accession>
<proteinExistence type="inferred from homology"/>
<dbReference type="GO" id="GO:0003905">
    <property type="term" value="F:alkylbase DNA N-glycosylase activity"/>
    <property type="evidence" value="ECO:0000318"/>
    <property type="project" value="GO_Central"/>
</dbReference>
<keyword evidence="6" id="KW-0378">Hydrolase</keyword>
<dbReference type="PhylomeDB" id="D6WDJ3"/>
<comment type="catalytic activity">
    <reaction evidence="1">
        <text>Hydrolysis of alkylated DNA, releasing 3-methyladenine, 3-methylguanine, 7-methylguanine and 7-methyladenine.</text>
        <dbReference type="EC" id="3.2.2.21"/>
    </reaction>
</comment>
<evidence type="ECO:0000256" key="10">
    <source>
        <dbReference type="ARBA" id="ARBA00068926"/>
    </source>
</evidence>
<reference evidence="14 15" key="2">
    <citation type="journal article" date="2010" name="Nucleic Acids Res.">
        <title>BeetleBase in 2010: revisions to provide comprehensive genomic information for Tribolium castaneum.</title>
        <authorList>
            <person name="Kim H.S."/>
            <person name="Murphy T."/>
            <person name="Xia J."/>
            <person name="Caragea D."/>
            <person name="Park Y."/>
            <person name="Beeman R.W."/>
            <person name="Lorenzen M.D."/>
            <person name="Butcher S."/>
            <person name="Manak J.R."/>
            <person name="Brown S.J."/>
        </authorList>
    </citation>
    <scope>GENOME REANNOTATION</scope>
    <source>
        <strain evidence="14 15">Georgia GA2</strain>
    </source>
</reference>
<dbReference type="eggNOG" id="KOG4486">
    <property type="taxonomic scope" value="Eukaryota"/>
</dbReference>
<comment type="similarity">
    <text evidence="3">Belongs to the DNA glycosylase MPG family.</text>
</comment>
<dbReference type="Proteomes" id="UP000007266">
    <property type="component" value="Linkage group 3"/>
</dbReference>
<reference evidence="14 15" key="1">
    <citation type="journal article" date="2008" name="Nature">
        <title>The genome of the model beetle and pest Tribolium castaneum.</title>
        <authorList>
            <consortium name="Tribolium Genome Sequencing Consortium"/>
            <person name="Richards S."/>
            <person name="Gibbs R.A."/>
            <person name="Weinstock G.M."/>
            <person name="Brown S.J."/>
            <person name="Denell R."/>
            <person name="Beeman R.W."/>
            <person name="Gibbs R."/>
            <person name="Beeman R.W."/>
            <person name="Brown S.J."/>
            <person name="Bucher G."/>
            <person name="Friedrich M."/>
            <person name="Grimmelikhuijzen C.J."/>
            <person name="Klingler M."/>
            <person name="Lorenzen M."/>
            <person name="Richards S."/>
            <person name="Roth S."/>
            <person name="Schroder R."/>
            <person name="Tautz D."/>
            <person name="Zdobnov E.M."/>
            <person name="Muzny D."/>
            <person name="Gibbs R.A."/>
            <person name="Weinstock G.M."/>
            <person name="Attaway T."/>
            <person name="Bell S."/>
            <person name="Buhay C.J."/>
            <person name="Chandrabose M.N."/>
            <person name="Chavez D."/>
            <person name="Clerk-Blankenburg K.P."/>
            <person name="Cree A."/>
            <person name="Dao M."/>
            <person name="Davis C."/>
            <person name="Chacko J."/>
            <person name="Dinh H."/>
            <person name="Dugan-Rocha S."/>
            <person name="Fowler G."/>
            <person name="Garner T.T."/>
            <person name="Garnes J."/>
            <person name="Gnirke A."/>
            <person name="Hawes A."/>
            <person name="Hernandez J."/>
            <person name="Hines S."/>
            <person name="Holder M."/>
            <person name="Hume J."/>
            <person name="Jhangiani S.N."/>
            <person name="Joshi V."/>
            <person name="Khan Z.M."/>
            <person name="Jackson L."/>
            <person name="Kovar C."/>
            <person name="Kowis A."/>
            <person name="Lee S."/>
            <person name="Lewis L.R."/>
            <person name="Margolis J."/>
            <person name="Morgan M."/>
            <person name="Nazareth L.V."/>
            <person name="Nguyen N."/>
            <person name="Okwuonu G."/>
            <person name="Parker D."/>
            <person name="Richards S."/>
            <person name="Ruiz S.J."/>
            <person name="Santibanez J."/>
            <person name="Savard J."/>
            <person name="Scherer S.E."/>
            <person name="Schneider B."/>
            <person name="Sodergren E."/>
            <person name="Tautz D."/>
            <person name="Vattahil S."/>
            <person name="Villasana D."/>
            <person name="White C.S."/>
            <person name="Wright R."/>
            <person name="Park Y."/>
            <person name="Beeman R.W."/>
            <person name="Lord J."/>
            <person name="Oppert B."/>
            <person name="Lorenzen M."/>
            <person name="Brown S."/>
            <person name="Wang L."/>
            <person name="Savard J."/>
            <person name="Tautz D."/>
            <person name="Richards S."/>
            <person name="Weinstock G."/>
            <person name="Gibbs R.A."/>
            <person name="Liu Y."/>
            <person name="Worley K."/>
            <person name="Weinstock G."/>
            <person name="Elsik C.G."/>
            <person name="Reese J.T."/>
            <person name="Elhaik E."/>
            <person name="Landan G."/>
            <person name="Graur D."/>
            <person name="Arensburger P."/>
            <person name="Atkinson P."/>
            <person name="Beeman R.W."/>
            <person name="Beidler J."/>
            <person name="Brown S.J."/>
            <person name="Demuth J.P."/>
            <person name="Drury D.W."/>
            <person name="Du Y.Z."/>
            <person name="Fujiwara H."/>
            <person name="Lorenzen M."/>
            <person name="Maselli V."/>
            <person name="Osanai M."/>
            <person name="Park Y."/>
            <person name="Robertson H.M."/>
            <person name="Tu Z."/>
            <person name="Wang J.J."/>
            <person name="Wang S."/>
            <person name="Richards S."/>
            <person name="Song H."/>
            <person name="Zhang L."/>
            <person name="Sodergren E."/>
            <person name="Werner D."/>
            <person name="Stanke M."/>
            <person name="Morgenstern B."/>
            <person name="Solovyev V."/>
            <person name="Kosarev P."/>
            <person name="Brown G."/>
            <person name="Chen H.C."/>
            <person name="Ermolaeva O."/>
            <person name="Hlavina W."/>
            <person name="Kapustin Y."/>
            <person name="Kiryutin B."/>
            <person name="Kitts P."/>
            <person name="Maglott D."/>
            <person name="Pruitt K."/>
            <person name="Sapojnikov V."/>
            <person name="Souvorov A."/>
            <person name="Mackey A.J."/>
            <person name="Waterhouse R.M."/>
            <person name="Wyder S."/>
            <person name="Zdobnov E.M."/>
            <person name="Zdobnov E.M."/>
            <person name="Wyder S."/>
            <person name="Kriventseva E.V."/>
            <person name="Kadowaki T."/>
            <person name="Bork P."/>
            <person name="Aranda M."/>
            <person name="Bao R."/>
            <person name="Beermann A."/>
            <person name="Berns N."/>
            <person name="Bolognesi R."/>
            <person name="Bonneton F."/>
            <person name="Bopp D."/>
            <person name="Brown S.J."/>
            <person name="Bucher G."/>
            <person name="Butts T."/>
            <person name="Chaumot A."/>
            <person name="Denell R.E."/>
            <person name="Ferrier D.E."/>
            <person name="Friedrich M."/>
            <person name="Gordon C.M."/>
            <person name="Jindra M."/>
            <person name="Klingler M."/>
            <person name="Lan Q."/>
            <person name="Lattorff H.M."/>
            <person name="Laudet V."/>
            <person name="von Levetsow C."/>
            <person name="Liu Z."/>
            <person name="Lutz R."/>
            <person name="Lynch J.A."/>
            <person name="da Fonseca R.N."/>
            <person name="Posnien N."/>
            <person name="Reuter R."/>
            <person name="Roth S."/>
            <person name="Savard J."/>
            <person name="Schinko J.B."/>
            <person name="Schmitt C."/>
            <person name="Schoppmeier M."/>
            <person name="Schroder R."/>
            <person name="Shippy T.D."/>
            <person name="Simonnet F."/>
            <person name="Marques-Souza H."/>
            <person name="Tautz D."/>
            <person name="Tomoyasu Y."/>
            <person name="Trauner J."/>
            <person name="Van der Zee M."/>
            <person name="Vervoort M."/>
            <person name="Wittkopp N."/>
            <person name="Wimmer E.A."/>
            <person name="Yang X."/>
            <person name="Jones A.K."/>
            <person name="Sattelle D.B."/>
            <person name="Ebert P.R."/>
            <person name="Nelson D."/>
            <person name="Scott J.G."/>
            <person name="Beeman R.W."/>
            <person name="Muthukrishnan S."/>
            <person name="Kramer K.J."/>
            <person name="Arakane Y."/>
            <person name="Beeman R.W."/>
            <person name="Zhu Q."/>
            <person name="Hogenkamp D."/>
            <person name="Dixit R."/>
            <person name="Oppert B."/>
            <person name="Jiang H."/>
            <person name="Zou Z."/>
            <person name="Marshall J."/>
            <person name="Elpidina E."/>
            <person name="Vinokurov K."/>
            <person name="Oppert C."/>
            <person name="Zou Z."/>
            <person name="Evans J."/>
            <person name="Lu Z."/>
            <person name="Zhao P."/>
            <person name="Sumathipala N."/>
            <person name="Altincicek B."/>
            <person name="Vilcinskas A."/>
            <person name="Williams M."/>
            <person name="Hultmark D."/>
            <person name="Hetru C."/>
            <person name="Jiang H."/>
            <person name="Grimmelikhuijzen C.J."/>
            <person name="Hauser F."/>
            <person name="Cazzamali G."/>
            <person name="Williamson M."/>
            <person name="Park Y."/>
            <person name="Li B."/>
            <person name="Tanaka Y."/>
            <person name="Predel R."/>
            <person name="Neupert S."/>
            <person name="Schachtner J."/>
            <person name="Verleyen P."/>
            <person name="Raible F."/>
            <person name="Bork P."/>
            <person name="Friedrich M."/>
            <person name="Walden K.K."/>
            <person name="Robertson H.M."/>
            <person name="Angeli S."/>
            <person name="Foret S."/>
            <person name="Bucher G."/>
            <person name="Schuetz S."/>
            <person name="Maleszka R."/>
            <person name="Wimmer E.A."/>
            <person name="Beeman R.W."/>
            <person name="Lorenzen M."/>
            <person name="Tomoyasu Y."/>
            <person name="Miller S.C."/>
            <person name="Grossmann D."/>
            <person name="Bucher G."/>
        </authorList>
    </citation>
    <scope>NUCLEOTIDE SEQUENCE [LARGE SCALE GENOMIC DNA]</scope>
    <source>
        <strain evidence="14 15">Georgia GA2</strain>
    </source>
</reference>
<evidence type="ECO:0000256" key="12">
    <source>
        <dbReference type="ARBA" id="ARBA00078171"/>
    </source>
</evidence>
<dbReference type="PANTHER" id="PTHR10429:SF0">
    <property type="entry name" value="DNA-3-METHYLADENINE GLYCOSYLASE"/>
    <property type="match status" value="1"/>
</dbReference>
<dbReference type="EC" id="3.2.2.21" evidence="4"/>
<keyword evidence="5" id="KW-0227">DNA damage</keyword>
<dbReference type="Pfam" id="PF02245">
    <property type="entry name" value="Pur_DNA_glyco"/>
    <property type="match status" value="1"/>
</dbReference>
<sequence length="224" mass="25076">MSQAARRLTKADLHLPCKRQAVYLLGKILARRLDDGSVLRGRIVEDECYLGGEDKASHSYNGRQTAGNEPMYMPAGTTYVYFIYGMYCCFNISSLEPGAAVLLRALEPIQGQEQMGKLRAAKQKSPLKSPLKEKDLCNGPSKLCMSFNITKNNCNKIDLTESEVLWLEDDGFEVEKKDIVTCKRVGIGSAGEEWVGKPLRFYVLGNPHVSKRDKKTEKKMSESD</sequence>
<name>D6WDJ3_TRICA</name>
<comment type="subunit">
    <text evidence="9">Binds MBD1. Binds SSBP1.</text>
</comment>
<protein>
    <recommendedName>
        <fullName evidence="10">DNA-3-methyladenine glycosylase</fullName>
        <ecNumber evidence="4">3.2.2.21</ecNumber>
    </recommendedName>
    <alternativeName>
        <fullName evidence="11">3-alkyladenine DNA glycosylase</fullName>
    </alternativeName>
    <alternativeName>
        <fullName evidence="8">3-methyladenine DNA glycosidase</fullName>
    </alternativeName>
    <alternativeName>
        <fullName evidence="13">ADPG</fullName>
    </alternativeName>
    <alternativeName>
        <fullName evidence="12">N-methylpurine-DNA glycosylase</fullName>
    </alternativeName>
</protein>
<dbReference type="CDD" id="cd00540">
    <property type="entry name" value="AAG"/>
    <property type="match status" value="1"/>
</dbReference>
<dbReference type="EMBL" id="KQ971322">
    <property type="protein sequence ID" value="EFA00785.1"/>
    <property type="molecule type" value="Genomic_DNA"/>
</dbReference>
<dbReference type="STRING" id="7070.D6WDJ3"/>
<dbReference type="KEGG" id="tca:656335"/>
<dbReference type="HOGENOM" id="CLU_060471_0_2_1"/>
<dbReference type="AlphaFoldDB" id="D6WDJ3"/>
<evidence type="ECO:0000256" key="6">
    <source>
        <dbReference type="ARBA" id="ARBA00022801"/>
    </source>
</evidence>
<evidence type="ECO:0000256" key="2">
    <source>
        <dbReference type="ARBA" id="ARBA00002421"/>
    </source>
</evidence>
<dbReference type="HAMAP" id="MF_00527">
    <property type="entry name" value="3MGH"/>
    <property type="match status" value="1"/>
</dbReference>
<dbReference type="InterPro" id="IPR036995">
    <property type="entry name" value="MPG_sf"/>
</dbReference>
<evidence type="ECO:0000256" key="11">
    <source>
        <dbReference type="ARBA" id="ARBA00076879"/>
    </source>
</evidence>
<dbReference type="SUPFAM" id="SSF50486">
    <property type="entry name" value="FMT C-terminal domain-like"/>
    <property type="match status" value="1"/>
</dbReference>
<dbReference type="Gene3D" id="3.10.300.10">
    <property type="entry name" value="Methylpurine-DNA glycosylase (MPG)"/>
    <property type="match status" value="1"/>
</dbReference>
<dbReference type="InterPro" id="IPR011034">
    <property type="entry name" value="Formyl_transferase-like_C_sf"/>
</dbReference>
<evidence type="ECO:0000256" key="13">
    <source>
        <dbReference type="ARBA" id="ARBA00082988"/>
    </source>
</evidence>
<organism evidence="14 15">
    <name type="scientific">Tribolium castaneum</name>
    <name type="common">Red flour beetle</name>
    <dbReference type="NCBI Taxonomy" id="7070"/>
    <lineage>
        <taxon>Eukaryota</taxon>
        <taxon>Metazoa</taxon>
        <taxon>Ecdysozoa</taxon>
        <taxon>Arthropoda</taxon>
        <taxon>Hexapoda</taxon>
        <taxon>Insecta</taxon>
        <taxon>Pterygota</taxon>
        <taxon>Neoptera</taxon>
        <taxon>Endopterygota</taxon>
        <taxon>Coleoptera</taxon>
        <taxon>Polyphaga</taxon>
        <taxon>Cucujiformia</taxon>
        <taxon>Tenebrionidae</taxon>
        <taxon>Tenebrionidae incertae sedis</taxon>
        <taxon>Tribolium</taxon>
    </lineage>
</organism>
<evidence type="ECO:0000313" key="15">
    <source>
        <dbReference type="Proteomes" id="UP000007266"/>
    </source>
</evidence>
<gene>
    <name evidence="14" type="primary">AUGUSTUS-3.0.2_03671</name>
    <name evidence="14" type="ORF">TcasGA2_TC003671</name>
</gene>
<dbReference type="PANTHER" id="PTHR10429">
    <property type="entry name" value="DNA-3-METHYLADENINE GLYCOSYLASE"/>
    <property type="match status" value="1"/>
</dbReference>
<evidence type="ECO:0000313" key="14">
    <source>
        <dbReference type="EMBL" id="EFA00785.1"/>
    </source>
</evidence>
<keyword evidence="7" id="KW-0234">DNA repair</keyword>
<evidence type="ECO:0000256" key="4">
    <source>
        <dbReference type="ARBA" id="ARBA00012000"/>
    </source>
</evidence>
<keyword evidence="15" id="KW-1185">Reference proteome</keyword>
<dbReference type="FunFam" id="3.10.300.10:FF:000001">
    <property type="entry name" value="Putative 3-methyladenine DNA glycosylase"/>
    <property type="match status" value="1"/>
</dbReference>
<dbReference type="InParanoid" id="D6WDJ3"/>
<evidence type="ECO:0000256" key="9">
    <source>
        <dbReference type="ARBA" id="ARBA00066187"/>
    </source>
</evidence>
<evidence type="ECO:0000256" key="8">
    <source>
        <dbReference type="ARBA" id="ARBA00033426"/>
    </source>
</evidence>
<evidence type="ECO:0000256" key="7">
    <source>
        <dbReference type="ARBA" id="ARBA00023204"/>
    </source>
</evidence>
<dbReference type="OrthoDB" id="6353017at2759"/>
<dbReference type="OMA" id="LPWRWYL"/>
<evidence type="ECO:0000256" key="1">
    <source>
        <dbReference type="ARBA" id="ARBA00000086"/>
    </source>
</evidence>
<dbReference type="NCBIfam" id="TIGR00567">
    <property type="entry name" value="3mg"/>
    <property type="match status" value="1"/>
</dbReference>
<dbReference type="InterPro" id="IPR003180">
    <property type="entry name" value="MPG"/>
</dbReference>
<dbReference type="GO" id="GO:0003677">
    <property type="term" value="F:DNA binding"/>
    <property type="evidence" value="ECO:0007669"/>
    <property type="project" value="InterPro"/>
</dbReference>
<evidence type="ECO:0000256" key="3">
    <source>
        <dbReference type="ARBA" id="ARBA00009232"/>
    </source>
</evidence>
<dbReference type="GO" id="GO:0006284">
    <property type="term" value="P:base-excision repair"/>
    <property type="evidence" value="ECO:0000318"/>
    <property type="project" value="GO_Central"/>
</dbReference>